<accession>A0A7J0GIW2</accession>
<dbReference type="Proteomes" id="UP000585474">
    <property type="component" value="Unassembled WGS sequence"/>
</dbReference>
<keyword evidence="2" id="KW-1185">Reference proteome</keyword>
<comment type="caution">
    <text evidence="1">The sequence shown here is derived from an EMBL/GenBank/DDBJ whole genome shotgun (WGS) entry which is preliminary data.</text>
</comment>
<dbReference type="EMBL" id="BJWL01000022">
    <property type="protein sequence ID" value="GFZ10749.1"/>
    <property type="molecule type" value="Genomic_DNA"/>
</dbReference>
<name>A0A7J0GIW2_9ERIC</name>
<evidence type="ECO:0000313" key="1">
    <source>
        <dbReference type="EMBL" id="GFZ10749.1"/>
    </source>
</evidence>
<organism evidence="1 2">
    <name type="scientific">Actinidia rufa</name>
    <dbReference type="NCBI Taxonomy" id="165716"/>
    <lineage>
        <taxon>Eukaryota</taxon>
        <taxon>Viridiplantae</taxon>
        <taxon>Streptophyta</taxon>
        <taxon>Embryophyta</taxon>
        <taxon>Tracheophyta</taxon>
        <taxon>Spermatophyta</taxon>
        <taxon>Magnoliopsida</taxon>
        <taxon>eudicotyledons</taxon>
        <taxon>Gunneridae</taxon>
        <taxon>Pentapetalae</taxon>
        <taxon>asterids</taxon>
        <taxon>Ericales</taxon>
        <taxon>Actinidiaceae</taxon>
        <taxon>Actinidia</taxon>
    </lineage>
</organism>
<dbReference type="AlphaFoldDB" id="A0A7J0GIW2"/>
<protein>
    <submittedName>
        <fullName evidence="1">Uncharacterized protein</fullName>
    </submittedName>
</protein>
<gene>
    <name evidence="1" type="ORF">Acr_22g0001470</name>
</gene>
<reference evidence="1 2" key="1">
    <citation type="submission" date="2019-07" db="EMBL/GenBank/DDBJ databases">
        <title>De Novo Assembly of kiwifruit Actinidia rufa.</title>
        <authorList>
            <person name="Sugita-Konishi S."/>
            <person name="Sato K."/>
            <person name="Mori E."/>
            <person name="Abe Y."/>
            <person name="Kisaki G."/>
            <person name="Hamano K."/>
            <person name="Suezawa K."/>
            <person name="Otani M."/>
            <person name="Fukuda T."/>
            <person name="Manabe T."/>
            <person name="Gomi K."/>
            <person name="Tabuchi M."/>
            <person name="Akimitsu K."/>
            <person name="Kataoka I."/>
        </authorList>
    </citation>
    <scope>NUCLEOTIDE SEQUENCE [LARGE SCALE GENOMIC DNA]</scope>
    <source>
        <strain evidence="2">cv. Fuchu</strain>
    </source>
</reference>
<sequence length="172" mass="18498">MQTNVISGHPHPNTPNRNRNCIRLQLSTTLTNPKPPQPPPLLPSTMTVAAIPPQALPHPPHSLLVALPNSTQTPPPSFRLRRPGVLVCPERAVKSESSIARASNEIRIDRCFCKQRACVVELRIRVRMGAVAEGEIGGRGDGGCGRWRTAGDGGRTIAEVMVKVMVEGSPAV</sequence>
<evidence type="ECO:0000313" key="2">
    <source>
        <dbReference type="Proteomes" id="UP000585474"/>
    </source>
</evidence>
<proteinExistence type="predicted"/>
<dbReference type="OrthoDB" id="10536126at2759"/>